<sequence length="729" mass="81675">MNLQSKLVEIKRLSELQKRALLRLGLITVFDLLHYFPVRYGDVSMRTSINEVTAGVPTTIYGKIIKVSVKKSFKTKIPMAEMVLEDLTGKVKAIWFNQPFIGKTFKLGEVVKISGTPTLAKNSLLFANPEIEQADIMNIDTHDSLFQTQGNDINEGEYAGGGYPIYRETKGITSKFLYHLILTIIKTGILDTEPDPLPVDILSKYNLPKFKTAILWMHTPKKTEHAQAARKRFAFEEIFYVQLARNKDKKLFQSQKSYEIVADMNLANEFLERLPFPPTNAQHLAIKNIFDDLVKQTPMARLLEGDVGSGKTAVAAAATYAIIRNRPAQQNFGTLQMALMAPTEILATQHFEGFIQMFAHTGISICLITGRGCRKYPSKVASNTKGWTDISRTQLSKWVANGEIAVVIGTHALIQKNVAFKHLALAIVDEQHRFGAKQRAGLVKKGTHVPHFLSMTATPIPRTLALTIYGDLDLSVLDEMPKGRKPVITEIIAPHDRQRMYKNIVSELQNGRQAYVICPRINAPDEADAEEVAKIQMKNVTTEAKRLEQDELKGFRIGIMHSKMNAKKKEEVMDDFYNHEIDVLVSTSVVEVGVNVPNATNIIIEGAERFGLAQLHQLRGRVIRSSTQAYCYILTDSESVKTTERLGALTKAKNGFELAEMDLLQRGAGVMTGTKQWGISDLAMEAIKNIKLVEAARTEAQNLIETDTLKNYPILDKISEAYRTENHFE</sequence>
<dbReference type="InterPro" id="IPR014001">
    <property type="entry name" value="Helicase_ATP-bd"/>
</dbReference>
<proteinExistence type="predicted"/>
<dbReference type="GO" id="GO:0016787">
    <property type="term" value="F:hydrolase activity"/>
    <property type="evidence" value="ECO:0007669"/>
    <property type="project" value="UniProtKB-KW"/>
</dbReference>
<keyword evidence="9" id="KW-0472">Membrane</keyword>
<keyword evidence="4" id="KW-0347">Helicase</keyword>
<organism evidence="12 13">
    <name type="scientific">Candidatus Nomurabacteria bacterium RIFCSPHIGHO2_02_FULL_38_15</name>
    <dbReference type="NCBI Taxonomy" id="1801752"/>
    <lineage>
        <taxon>Bacteria</taxon>
        <taxon>Candidatus Nomuraibacteriota</taxon>
    </lineage>
</organism>
<protein>
    <recommendedName>
        <fullName evidence="8">Probable DNA 3'-5' helicase RecG</fullName>
    </recommendedName>
</protein>
<dbReference type="SUPFAM" id="SSF50249">
    <property type="entry name" value="Nucleic acid-binding proteins"/>
    <property type="match status" value="1"/>
</dbReference>
<evidence type="ECO:0000256" key="8">
    <source>
        <dbReference type="ARBA" id="ARBA00049819"/>
    </source>
</evidence>
<gene>
    <name evidence="12" type="ORF">A3J61_02295</name>
</gene>
<dbReference type="SMART" id="SM00490">
    <property type="entry name" value="HELICc"/>
    <property type="match status" value="1"/>
</dbReference>
<dbReference type="InterPro" id="IPR045562">
    <property type="entry name" value="RecG_dom3_C"/>
</dbReference>
<dbReference type="InterPro" id="IPR012340">
    <property type="entry name" value="NA-bd_OB-fold"/>
</dbReference>
<dbReference type="PANTHER" id="PTHR47964">
    <property type="entry name" value="ATP-DEPENDENT DNA HELICASE HOMOLOG RECG, CHLOROPLASTIC"/>
    <property type="match status" value="1"/>
</dbReference>
<evidence type="ECO:0000256" key="1">
    <source>
        <dbReference type="ARBA" id="ARBA00022741"/>
    </source>
</evidence>
<accession>A0A1F6VQF9</accession>
<dbReference type="Gene3D" id="3.40.50.300">
    <property type="entry name" value="P-loop containing nucleotide triphosphate hydrolases"/>
    <property type="match status" value="2"/>
</dbReference>
<dbReference type="InterPro" id="IPR001650">
    <property type="entry name" value="Helicase_C-like"/>
</dbReference>
<dbReference type="InterPro" id="IPR033454">
    <property type="entry name" value="RecG_wedge"/>
</dbReference>
<reference evidence="12 13" key="1">
    <citation type="journal article" date="2016" name="Nat. Commun.">
        <title>Thousands of microbial genomes shed light on interconnected biogeochemical processes in an aquifer system.</title>
        <authorList>
            <person name="Anantharaman K."/>
            <person name="Brown C.T."/>
            <person name="Hug L.A."/>
            <person name="Sharon I."/>
            <person name="Castelle C.J."/>
            <person name="Probst A.J."/>
            <person name="Thomas B.C."/>
            <person name="Singh A."/>
            <person name="Wilkins M.J."/>
            <person name="Karaoz U."/>
            <person name="Brodie E.L."/>
            <person name="Williams K.H."/>
            <person name="Hubbard S.S."/>
            <person name="Banfield J.F."/>
        </authorList>
    </citation>
    <scope>NUCLEOTIDE SEQUENCE [LARGE SCALE GENOMIC DNA]</scope>
</reference>
<keyword evidence="9" id="KW-1133">Transmembrane helix</keyword>
<evidence type="ECO:0000256" key="6">
    <source>
        <dbReference type="ARBA" id="ARBA00023125"/>
    </source>
</evidence>
<dbReference type="Gene3D" id="2.40.50.140">
    <property type="entry name" value="Nucleic acid-binding proteins"/>
    <property type="match status" value="1"/>
</dbReference>
<dbReference type="InterPro" id="IPR027417">
    <property type="entry name" value="P-loop_NTPase"/>
</dbReference>
<dbReference type="Pfam" id="PF17191">
    <property type="entry name" value="RecG_wedge"/>
    <property type="match status" value="1"/>
</dbReference>
<dbReference type="STRING" id="1801752.A3J61_02295"/>
<name>A0A1F6VQF9_9BACT</name>
<keyword evidence="3" id="KW-0378">Hydrolase</keyword>
<keyword evidence="5" id="KW-0067">ATP-binding</keyword>
<dbReference type="PANTHER" id="PTHR47964:SF1">
    <property type="entry name" value="ATP-DEPENDENT DNA HELICASE HOMOLOG RECG, CHLOROPLASTIC"/>
    <property type="match status" value="1"/>
</dbReference>
<dbReference type="GO" id="GO:0003677">
    <property type="term" value="F:DNA binding"/>
    <property type="evidence" value="ECO:0007669"/>
    <property type="project" value="UniProtKB-KW"/>
</dbReference>
<dbReference type="AlphaFoldDB" id="A0A1F6VQF9"/>
<keyword evidence="7" id="KW-0234">DNA repair</keyword>
<keyword evidence="2" id="KW-0227">DNA damage</keyword>
<dbReference type="Pfam" id="PF19833">
    <property type="entry name" value="RecG_dom3_C"/>
    <property type="match status" value="1"/>
</dbReference>
<feature type="domain" description="Helicase C-terminal" evidence="11">
    <location>
        <begin position="500"/>
        <end position="664"/>
    </location>
</feature>
<dbReference type="PROSITE" id="PS51194">
    <property type="entry name" value="HELICASE_CTER"/>
    <property type="match status" value="1"/>
</dbReference>
<evidence type="ECO:0000256" key="3">
    <source>
        <dbReference type="ARBA" id="ARBA00022801"/>
    </source>
</evidence>
<evidence type="ECO:0000259" key="11">
    <source>
        <dbReference type="PROSITE" id="PS51194"/>
    </source>
</evidence>
<dbReference type="Pfam" id="PF00271">
    <property type="entry name" value="Helicase_C"/>
    <property type="match status" value="1"/>
</dbReference>
<keyword evidence="6" id="KW-0238">DNA-binding</keyword>
<comment type="caution">
    <text evidence="12">The sequence shown here is derived from an EMBL/GenBank/DDBJ whole genome shotgun (WGS) entry which is preliminary data.</text>
</comment>
<evidence type="ECO:0000256" key="7">
    <source>
        <dbReference type="ARBA" id="ARBA00023204"/>
    </source>
</evidence>
<dbReference type="EMBL" id="MFUC01000022">
    <property type="protein sequence ID" value="OGI71809.1"/>
    <property type="molecule type" value="Genomic_DNA"/>
</dbReference>
<dbReference type="Pfam" id="PF00270">
    <property type="entry name" value="DEAD"/>
    <property type="match status" value="1"/>
</dbReference>
<evidence type="ECO:0000256" key="5">
    <source>
        <dbReference type="ARBA" id="ARBA00022840"/>
    </source>
</evidence>
<dbReference type="SMART" id="SM00487">
    <property type="entry name" value="DEXDc"/>
    <property type="match status" value="1"/>
</dbReference>
<dbReference type="Proteomes" id="UP000179686">
    <property type="component" value="Unassembled WGS sequence"/>
</dbReference>
<evidence type="ECO:0000313" key="12">
    <source>
        <dbReference type="EMBL" id="OGI71809.1"/>
    </source>
</evidence>
<keyword evidence="1" id="KW-0547">Nucleotide-binding</keyword>
<dbReference type="SUPFAM" id="SSF52540">
    <property type="entry name" value="P-loop containing nucleoside triphosphate hydrolases"/>
    <property type="match status" value="2"/>
</dbReference>
<evidence type="ECO:0000313" key="13">
    <source>
        <dbReference type="Proteomes" id="UP000179686"/>
    </source>
</evidence>
<dbReference type="CDD" id="cd04488">
    <property type="entry name" value="RecG_wedge_OBF"/>
    <property type="match status" value="1"/>
</dbReference>
<dbReference type="InterPro" id="IPR047112">
    <property type="entry name" value="RecG/Mfd"/>
</dbReference>
<feature type="domain" description="Helicase ATP-binding" evidence="10">
    <location>
        <begin position="292"/>
        <end position="477"/>
    </location>
</feature>
<dbReference type="InterPro" id="IPR011545">
    <property type="entry name" value="DEAD/DEAH_box_helicase_dom"/>
</dbReference>
<keyword evidence="9" id="KW-0812">Transmembrane</keyword>
<evidence type="ECO:0000256" key="4">
    <source>
        <dbReference type="ARBA" id="ARBA00022806"/>
    </source>
</evidence>
<dbReference type="GO" id="GO:0005524">
    <property type="term" value="F:ATP binding"/>
    <property type="evidence" value="ECO:0007669"/>
    <property type="project" value="UniProtKB-KW"/>
</dbReference>
<evidence type="ECO:0000256" key="2">
    <source>
        <dbReference type="ARBA" id="ARBA00022763"/>
    </source>
</evidence>
<evidence type="ECO:0000259" key="10">
    <source>
        <dbReference type="PROSITE" id="PS51192"/>
    </source>
</evidence>
<dbReference type="PROSITE" id="PS51192">
    <property type="entry name" value="HELICASE_ATP_BIND_1"/>
    <property type="match status" value="1"/>
</dbReference>
<dbReference type="GO" id="GO:0003678">
    <property type="term" value="F:DNA helicase activity"/>
    <property type="evidence" value="ECO:0007669"/>
    <property type="project" value="TreeGrafter"/>
</dbReference>
<dbReference type="GO" id="GO:0006281">
    <property type="term" value="P:DNA repair"/>
    <property type="evidence" value="ECO:0007669"/>
    <property type="project" value="UniProtKB-KW"/>
</dbReference>
<feature type="transmembrane region" description="Helical" evidence="9">
    <location>
        <begin position="20"/>
        <end position="38"/>
    </location>
</feature>
<evidence type="ECO:0000256" key="9">
    <source>
        <dbReference type="SAM" id="Phobius"/>
    </source>
</evidence>